<dbReference type="PROSITE" id="PS00389">
    <property type="entry name" value="ATPASE_DELTA"/>
    <property type="match status" value="1"/>
</dbReference>
<proteinExistence type="inferred from homology"/>
<comment type="subunit">
    <text evidence="8">F-type ATPases have 2 components, F(1) - the catalytic core - and F(0) - the membrane proton channel. F(1) has five subunits: alpha(3), beta(3), gamma(1), delta(1), epsilon(1). F(0) has three main subunits: a(1), b(2) and c(10-14). The alpha and beta chains form an alternating ring which encloses part of the gamma chain. F(1) is attached to F(0) by a central stalk formed by the gamma and epsilon chains, while a peripheral stalk is formed by the delta and b chains.</text>
</comment>
<dbReference type="HOGENOM" id="CLU_088880_0_0_11"/>
<dbReference type="PRINTS" id="PR00125">
    <property type="entry name" value="ATPASEDELTA"/>
</dbReference>
<dbReference type="EMBL" id="CP001706">
    <property type="protein sequence ID" value="ACV09420.1"/>
    <property type="molecule type" value="Genomic_DNA"/>
</dbReference>
<keyword evidence="5 8" id="KW-0472">Membrane</keyword>
<dbReference type="AlphaFoldDB" id="C7QZC2"/>
<evidence type="ECO:0000313" key="10">
    <source>
        <dbReference type="Proteomes" id="UP000000628"/>
    </source>
</evidence>
<dbReference type="GO" id="GO:0005886">
    <property type="term" value="C:plasma membrane"/>
    <property type="evidence" value="ECO:0007669"/>
    <property type="project" value="UniProtKB-SubCell"/>
</dbReference>
<dbReference type="GO" id="GO:0046933">
    <property type="term" value="F:proton-transporting ATP synthase activity, rotational mechanism"/>
    <property type="evidence" value="ECO:0007669"/>
    <property type="project" value="UniProtKB-UniRule"/>
</dbReference>
<keyword evidence="2 8" id="KW-0813">Transport</keyword>
<dbReference type="GO" id="GO:0045259">
    <property type="term" value="C:proton-transporting ATP synthase complex"/>
    <property type="evidence" value="ECO:0007669"/>
    <property type="project" value="UniProtKB-KW"/>
</dbReference>
<evidence type="ECO:0000256" key="3">
    <source>
        <dbReference type="ARBA" id="ARBA00022781"/>
    </source>
</evidence>
<evidence type="ECO:0000256" key="6">
    <source>
        <dbReference type="ARBA" id="ARBA00023196"/>
    </source>
</evidence>
<protein>
    <recommendedName>
        <fullName evidence="8">ATP synthase subunit delta</fullName>
    </recommendedName>
    <alternativeName>
        <fullName evidence="8">ATP synthase F(1) sector subunit delta</fullName>
    </alternativeName>
    <alternativeName>
        <fullName evidence="8">F-type ATPase subunit delta</fullName>
        <shortName evidence="8">F-ATPase subunit delta</shortName>
    </alternativeName>
</protein>
<evidence type="ECO:0000256" key="5">
    <source>
        <dbReference type="ARBA" id="ARBA00023136"/>
    </source>
</evidence>
<dbReference type="STRING" id="471856.Jden_1777"/>
<name>C7QZC2_JONDD</name>
<keyword evidence="7 8" id="KW-0066">ATP synthesis</keyword>
<accession>C7QZC2</accession>
<evidence type="ECO:0000256" key="7">
    <source>
        <dbReference type="ARBA" id="ARBA00023310"/>
    </source>
</evidence>
<dbReference type="NCBIfam" id="NF009967">
    <property type="entry name" value="PRK13430.1"/>
    <property type="match status" value="1"/>
</dbReference>
<dbReference type="eggNOG" id="COG0712">
    <property type="taxonomic scope" value="Bacteria"/>
</dbReference>
<dbReference type="Proteomes" id="UP000000628">
    <property type="component" value="Chromosome"/>
</dbReference>
<dbReference type="KEGG" id="jde:Jden_1777"/>
<sequence length="271" mass="29206">MRGTSQASLTATREQVERHIADAGADAVLIGEQLYSFVDALDASGALRRALADPSRLPADKATLVRDLLGDQADERTVAILVATVSQRWSAEKDLVEAIDILATDAILAAAESRGTLETVEGEIFAITRSMSGQREVRRILSDVTVSTQRRIGLLDSILAGRVDPVTQRLAQRAAVSPRGDVFVTRLARIGDRAAERRQRTIATVTVSAPLSAAHMERLERVLTTSYGKPMHLNITVDPDVVGGIRIQVGADVIDSTVLARLTQVQRRLAG</sequence>
<comment type="function">
    <text evidence="8">F(1)F(0) ATP synthase produces ATP from ADP in the presence of a proton or sodium gradient. F-type ATPases consist of two structural domains, F(1) containing the extramembraneous catalytic core and F(0) containing the membrane proton channel, linked together by a central stalk and a peripheral stalk. During catalysis, ATP synthesis in the catalytic domain of F(1) is coupled via a rotary mechanism of the central stalk subunits to proton translocation.</text>
</comment>
<dbReference type="HAMAP" id="MF_01416">
    <property type="entry name" value="ATP_synth_delta_bact"/>
    <property type="match status" value="1"/>
</dbReference>
<comment type="function">
    <text evidence="8">This protein is part of the stalk that links CF(0) to CF(1). It either transmits conformational changes from CF(0) to CF(1) or is implicated in proton conduction.</text>
</comment>
<keyword evidence="4 8" id="KW-0406">Ion transport</keyword>
<keyword evidence="10" id="KW-1185">Reference proteome</keyword>
<dbReference type="RefSeq" id="WP_015772048.1">
    <property type="nucleotide sequence ID" value="NC_013174.1"/>
</dbReference>
<comment type="similarity">
    <text evidence="8">Belongs to the ATPase delta chain family.</text>
</comment>
<keyword evidence="8" id="KW-1003">Cell membrane</keyword>
<evidence type="ECO:0000256" key="4">
    <source>
        <dbReference type="ARBA" id="ARBA00023065"/>
    </source>
</evidence>
<gene>
    <name evidence="8" type="primary">atpH</name>
    <name evidence="9" type="ordered locus">Jden_1777</name>
</gene>
<dbReference type="InterPro" id="IPR000711">
    <property type="entry name" value="ATPase_OSCP/dsu"/>
</dbReference>
<dbReference type="InterPro" id="IPR026015">
    <property type="entry name" value="ATP_synth_OSCP/delta_N_sf"/>
</dbReference>
<dbReference type="InterPro" id="IPR020781">
    <property type="entry name" value="ATPase_OSCP/d_CS"/>
</dbReference>
<dbReference type="PANTHER" id="PTHR11910">
    <property type="entry name" value="ATP SYNTHASE DELTA CHAIN"/>
    <property type="match status" value="1"/>
</dbReference>
<evidence type="ECO:0000256" key="8">
    <source>
        <dbReference type="HAMAP-Rule" id="MF_01416"/>
    </source>
</evidence>
<evidence type="ECO:0000256" key="1">
    <source>
        <dbReference type="ARBA" id="ARBA00004370"/>
    </source>
</evidence>
<reference evidence="9 10" key="1">
    <citation type="journal article" date="2009" name="Stand. Genomic Sci.">
        <title>Complete genome sequence of Jonesia denitrificans type strain (Prevot 55134).</title>
        <authorList>
            <person name="Pukall R."/>
            <person name="Gehrich-Schroter G."/>
            <person name="Lapidus A."/>
            <person name="Nolan M."/>
            <person name="Glavina Del Rio T."/>
            <person name="Lucas S."/>
            <person name="Chen F."/>
            <person name="Tice H."/>
            <person name="Pitluck S."/>
            <person name="Cheng J.F."/>
            <person name="Copeland A."/>
            <person name="Saunders E."/>
            <person name="Brettin T."/>
            <person name="Detter J.C."/>
            <person name="Bruce D."/>
            <person name="Goodwin L."/>
            <person name="Pati A."/>
            <person name="Ivanova N."/>
            <person name="Mavromatis K."/>
            <person name="Ovchinnikova G."/>
            <person name="Chen A."/>
            <person name="Palaniappan K."/>
            <person name="Land M."/>
            <person name="Hauser L."/>
            <person name="Chang Y.J."/>
            <person name="Jeffries C.D."/>
            <person name="Chain P."/>
            <person name="Goker M."/>
            <person name="Bristow J."/>
            <person name="Eisen J.A."/>
            <person name="Markowitz V."/>
            <person name="Hugenholtz P."/>
            <person name="Kyrpides N.C."/>
            <person name="Klenk H.P."/>
            <person name="Han C."/>
        </authorList>
    </citation>
    <scope>NUCLEOTIDE SEQUENCE [LARGE SCALE GENOMIC DNA]</scope>
    <source>
        <strain evidence="10">ATCC 14870 / DSM 20603 / BCRC 15368 / CIP 55.134 / JCM 11481 / NBRC 15587 / NCTC 10816 / Prevot 55134</strain>
    </source>
</reference>
<keyword evidence="3 8" id="KW-0375">Hydrogen ion transport</keyword>
<comment type="subcellular location">
    <subcellularLocation>
        <location evidence="8">Cell membrane</location>
        <topology evidence="8">Peripheral membrane protein</topology>
    </subcellularLocation>
    <subcellularLocation>
        <location evidence="1">Membrane</location>
    </subcellularLocation>
</comment>
<dbReference type="Gene3D" id="1.10.520.20">
    <property type="entry name" value="N-terminal domain of the delta subunit of the F1F0-ATP synthase"/>
    <property type="match status" value="1"/>
</dbReference>
<evidence type="ECO:0000256" key="2">
    <source>
        <dbReference type="ARBA" id="ARBA00022448"/>
    </source>
</evidence>
<dbReference type="OrthoDB" id="5242917at2"/>
<dbReference type="Pfam" id="PF00213">
    <property type="entry name" value="OSCP"/>
    <property type="match status" value="1"/>
</dbReference>
<keyword evidence="6 8" id="KW-0139">CF(1)</keyword>
<organism evidence="9 10">
    <name type="scientific">Jonesia denitrificans (strain ATCC 14870 / DSM 20603 / BCRC 15368 / CIP 55.134 / JCM 11481 / NBRC 15587 / NCTC 10816 / Prevot 55134)</name>
    <name type="common">Listeria denitrificans</name>
    <dbReference type="NCBI Taxonomy" id="471856"/>
    <lineage>
        <taxon>Bacteria</taxon>
        <taxon>Bacillati</taxon>
        <taxon>Actinomycetota</taxon>
        <taxon>Actinomycetes</taxon>
        <taxon>Micrococcales</taxon>
        <taxon>Jonesiaceae</taxon>
        <taxon>Jonesia</taxon>
    </lineage>
</organism>
<evidence type="ECO:0000313" key="9">
    <source>
        <dbReference type="EMBL" id="ACV09420.1"/>
    </source>
</evidence>